<dbReference type="AlphaFoldDB" id="A0A8T1PMH6"/>
<feature type="compositionally biased region" description="Polar residues" evidence="1">
    <location>
        <begin position="73"/>
        <end position="85"/>
    </location>
</feature>
<feature type="compositionally biased region" description="Basic and acidic residues" evidence="1">
    <location>
        <begin position="86"/>
        <end position="101"/>
    </location>
</feature>
<evidence type="ECO:0000313" key="4">
    <source>
        <dbReference type="Proteomes" id="UP000811609"/>
    </source>
</evidence>
<evidence type="ECO:0000313" key="3">
    <source>
        <dbReference type="EMBL" id="KAG6696718.1"/>
    </source>
</evidence>
<accession>A0A8T1PMH6</accession>
<dbReference type="PANTHER" id="PTHR37234:SF1">
    <property type="entry name" value="OS03G0319200 PROTEIN"/>
    <property type="match status" value="1"/>
</dbReference>
<gene>
    <name evidence="2" type="ORF">CIPAW_09G161700</name>
    <name evidence="3" type="ORF">I3842_09G162400</name>
</gene>
<feature type="region of interest" description="Disordered" evidence="1">
    <location>
        <begin position="203"/>
        <end position="231"/>
    </location>
</feature>
<comment type="caution">
    <text evidence="2">The sequence shown here is derived from an EMBL/GenBank/DDBJ whole genome shotgun (WGS) entry which is preliminary data.</text>
</comment>
<dbReference type="OrthoDB" id="780613at2759"/>
<protein>
    <recommendedName>
        <fullName evidence="5">DUF3741 domain-containing protein</fullName>
    </recommendedName>
</protein>
<sequence length="356" mass="40097">MKKSDQTRLSSSSYRENIAPETLHSKSIGCMSGIVNLVSKYHNRRKFLTFGKKQEKINAVSSPAKPKPSSVSTTQASPSVVPQEQSAKEGENAAVDQRKLSCDMQRSPTLPAEMRHSNSSNSPQHFRTPPALMARLMGLEGMPESAAEKRRKLLGALEKCNEDLNALRKIIESVQFSERPKSTDEGQHVDGETNTLKRWSEFNGEQQQPSPVSVLDDFTPSPSSTTTGQYCHSRRHANGRLVQQHQKQLRKKPGEEETTKIYFHDRMINITETVERKGDIYNVGSISSIWSSKAMIESVEEVCRDIDWGKRREIGRIGLALQDHICRDLIEEMVGEMGCCNMYALPLEACKRRLCF</sequence>
<dbReference type="PANTHER" id="PTHR37234">
    <property type="entry name" value="OS03G0319200 PROTEIN"/>
    <property type="match status" value="1"/>
</dbReference>
<reference evidence="2" key="1">
    <citation type="submission" date="2020-12" db="EMBL/GenBank/DDBJ databases">
        <title>WGS assembly of Carya illinoinensis cv. Pawnee.</title>
        <authorList>
            <person name="Platts A."/>
            <person name="Shu S."/>
            <person name="Wright S."/>
            <person name="Barry K."/>
            <person name="Edger P."/>
            <person name="Pires J.C."/>
            <person name="Schmutz J."/>
        </authorList>
    </citation>
    <scope>NUCLEOTIDE SEQUENCE</scope>
    <source>
        <tissue evidence="2">Leaf</tissue>
    </source>
</reference>
<keyword evidence="4" id="KW-1185">Reference proteome</keyword>
<feature type="compositionally biased region" description="Low complexity" evidence="1">
    <location>
        <begin position="59"/>
        <end position="72"/>
    </location>
</feature>
<feature type="region of interest" description="Disordered" evidence="1">
    <location>
        <begin position="53"/>
        <end position="101"/>
    </location>
</feature>
<dbReference type="Proteomes" id="UP000811246">
    <property type="component" value="Chromosome 9"/>
</dbReference>
<proteinExistence type="predicted"/>
<evidence type="ECO:0000256" key="1">
    <source>
        <dbReference type="SAM" id="MobiDB-lite"/>
    </source>
</evidence>
<dbReference type="EMBL" id="CM031833">
    <property type="protein sequence ID" value="KAG6696718.1"/>
    <property type="molecule type" value="Genomic_DNA"/>
</dbReference>
<reference evidence="3" key="2">
    <citation type="submission" date="2021-01" db="EMBL/GenBank/DDBJ databases">
        <authorList>
            <person name="Lovell J.T."/>
            <person name="Bentley N."/>
            <person name="Bhattarai G."/>
            <person name="Jenkins J.W."/>
            <person name="Sreedasyam A."/>
            <person name="Alarcon Y."/>
            <person name="Bock C."/>
            <person name="Boston L."/>
            <person name="Carlson J."/>
            <person name="Cervantes K."/>
            <person name="Clermont K."/>
            <person name="Krom N."/>
            <person name="Kubenka K."/>
            <person name="Mamidi S."/>
            <person name="Mattison C."/>
            <person name="Monteros M."/>
            <person name="Pisani C."/>
            <person name="Plott C."/>
            <person name="Rajasekar S."/>
            <person name="Rhein H.S."/>
            <person name="Rohla C."/>
            <person name="Song M."/>
            <person name="Hilaire R.S."/>
            <person name="Shu S."/>
            <person name="Wells L."/>
            <person name="Wang X."/>
            <person name="Webber J."/>
            <person name="Heerema R.J."/>
            <person name="Klein P."/>
            <person name="Conner P."/>
            <person name="Grauke L."/>
            <person name="Grimwood J."/>
            <person name="Schmutz J."/>
            <person name="Randall J.J."/>
        </authorList>
    </citation>
    <scope>NUCLEOTIDE SEQUENCE</scope>
    <source>
        <tissue evidence="3">Leaf</tissue>
    </source>
</reference>
<dbReference type="EMBL" id="CM031817">
    <property type="protein sequence ID" value="KAG6642741.1"/>
    <property type="molecule type" value="Genomic_DNA"/>
</dbReference>
<dbReference type="Proteomes" id="UP000811609">
    <property type="component" value="Chromosome 9"/>
</dbReference>
<name>A0A8T1PMH6_CARIL</name>
<organism evidence="2 4">
    <name type="scientific">Carya illinoinensis</name>
    <name type="common">Pecan</name>
    <dbReference type="NCBI Taxonomy" id="32201"/>
    <lineage>
        <taxon>Eukaryota</taxon>
        <taxon>Viridiplantae</taxon>
        <taxon>Streptophyta</taxon>
        <taxon>Embryophyta</taxon>
        <taxon>Tracheophyta</taxon>
        <taxon>Spermatophyta</taxon>
        <taxon>Magnoliopsida</taxon>
        <taxon>eudicotyledons</taxon>
        <taxon>Gunneridae</taxon>
        <taxon>Pentapetalae</taxon>
        <taxon>rosids</taxon>
        <taxon>fabids</taxon>
        <taxon>Fagales</taxon>
        <taxon>Juglandaceae</taxon>
        <taxon>Carya</taxon>
    </lineage>
</organism>
<evidence type="ECO:0000313" key="2">
    <source>
        <dbReference type="EMBL" id="KAG6642741.1"/>
    </source>
</evidence>
<evidence type="ECO:0008006" key="5">
    <source>
        <dbReference type="Google" id="ProtNLM"/>
    </source>
</evidence>